<gene>
    <name evidence="1" type="ORF">PHSY_000200</name>
</gene>
<dbReference type="AlphaFoldDB" id="R9NW17"/>
<dbReference type="Proteomes" id="UP000014071">
    <property type="component" value="Unassembled WGS sequence"/>
</dbReference>
<accession>R9NW17</accession>
<sequence>MKSSPPPNHGRRARARRARTERFIRYASLLQLGLLGSSALSFQTKEKRGTYRRADGGTVPSDLYFAMQPDRHFSLARREWNCDARVRKLTVALVRFDYFSFSAGALKHKRMRLEHGEQGLSATTGQDCGQTGEFAVFGSCADEQQQQPRCSRKRGNGGVVELGAFSSLIPCDLPP</sequence>
<dbReference type="RefSeq" id="XP_012186233.1">
    <property type="nucleotide sequence ID" value="XM_012330843.1"/>
</dbReference>
<protein>
    <submittedName>
        <fullName evidence="1">3-hydroxyacyl-CoA dehydrogenase</fullName>
    </submittedName>
</protein>
<keyword evidence="2" id="KW-1185">Reference proteome</keyword>
<dbReference type="EMBL" id="DF238767">
    <property type="protein sequence ID" value="GAC92646.1"/>
    <property type="molecule type" value="Genomic_DNA"/>
</dbReference>
<dbReference type="GeneID" id="24105512"/>
<proteinExistence type="predicted"/>
<evidence type="ECO:0000313" key="2">
    <source>
        <dbReference type="Proteomes" id="UP000014071"/>
    </source>
</evidence>
<reference evidence="2" key="1">
    <citation type="journal article" date="2013" name="Genome Announc.">
        <title>Draft genome sequence of the basidiomycetous yeast-like fungus Pseudozyma hubeiensis SY62, which produces an abundant amount of the biosurfactant mannosylerythritol lipids.</title>
        <authorList>
            <person name="Konishi M."/>
            <person name="Hatada Y."/>
            <person name="Horiuchi J."/>
        </authorList>
    </citation>
    <scope>NUCLEOTIDE SEQUENCE [LARGE SCALE GENOMIC DNA]</scope>
    <source>
        <strain evidence="2">SY62</strain>
    </source>
</reference>
<name>R9NW17_PSEHS</name>
<dbReference type="HOGENOM" id="CLU_1533234_0_0_1"/>
<organism evidence="1 2">
    <name type="scientific">Pseudozyma hubeiensis (strain SY62)</name>
    <name type="common">Yeast</name>
    <dbReference type="NCBI Taxonomy" id="1305764"/>
    <lineage>
        <taxon>Eukaryota</taxon>
        <taxon>Fungi</taxon>
        <taxon>Dikarya</taxon>
        <taxon>Basidiomycota</taxon>
        <taxon>Ustilaginomycotina</taxon>
        <taxon>Ustilaginomycetes</taxon>
        <taxon>Ustilaginales</taxon>
        <taxon>Ustilaginaceae</taxon>
        <taxon>Pseudozyma</taxon>
    </lineage>
</organism>
<evidence type="ECO:0000313" key="1">
    <source>
        <dbReference type="EMBL" id="GAC92646.1"/>
    </source>
</evidence>